<keyword evidence="5" id="KW-1133">Transmembrane helix</keyword>
<dbReference type="InterPro" id="IPR007110">
    <property type="entry name" value="Ig-like_dom"/>
</dbReference>
<evidence type="ECO:0000256" key="4">
    <source>
        <dbReference type="ARBA" id="ARBA00023180"/>
    </source>
</evidence>
<sequence length="323" mass="35693">MEPDPPALGPVKLVCQTNSSLESTVHYNWTFNGKAGEVVPGSTINGSSLIVNVTETMRGFFVCSAWNPQSRKSSEARLLEANCAEWPDKSTHQMVKVLQGNSAKFDIHVMTSNFFAIEWIFRKSGSQVAVAMINESTMVAEGYARRAEINKSNGSLTLLEVKQSDAGNYFANVSSCKKRWQEVFELKVEDPTNTAALIGGLVGGICGLLLLLLALVVGFYCCYRKDDNSLHISKIRSKNFPPETIDTVTIKDISNIVPAQVLHTEGRNNYGFLQEPSYKRSSTCSGENYLSNSNLENSSEIHDYGIVKTERERGVKIRSLTMV</sequence>
<dbReference type="InterPro" id="IPR036179">
    <property type="entry name" value="Ig-like_dom_sf"/>
</dbReference>
<comment type="subcellular location">
    <subcellularLocation>
        <location evidence="1">Membrane</location>
    </subcellularLocation>
</comment>
<dbReference type="AlphaFoldDB" id="A0A8C4Q8M3"/>
<dbReference type="Ensembl" id="ENSEBUT00000011915.1">
    <property type="protein sequence ID" value="ENSEBUP00000011348.1"/>
    <property type="gene ID" value="ENSEBUG00000007291.1"/>
</dbReference>
<dbReference type="InterPro" id="IPR015631">
    <property type="entry name" value="CD2/SLAM_rcpt"/>
</dbReference>
<dbReference type="PANTHER" id="PTHR12080:SF18">
    <property type="entry name" value="SLAM FAMILY MEMBER 9"/>
    <property type="match status" value="1"/>
</dbReference>
<keyword evidence="8" id="KW-1185">Reference proteome</keyword>
<dbReference type="PROSITE" id="PS50835">
    <property type="entry name" value="IG_LIKE"/>
    <property type="match status" value="1"/>
</dbReference>
<dbReference type="GeneTree" id="ENSGT00930000152810"/>
<reference evidence="7" key="1">
    <citation type="submission" date="2025-05" db="UniProtKB">
        <authorList>
            <consortium name="Ensembl"/>
        </authorList>
    </citation>
    <scope>IDENTIFICATION</scope>
</reference>
<feature type="domain" description="Ig-like" evidence="6">
    <location>
        <begin position="1"/>
        <end position="79"/>
    </location>
</feature>
<keyword evidence="2" id="KW-0732">Signal</keyword>
<dbReference type="InterPro" id="IPR013783">
    <property type="entry name" value="Ig-like_fold"/>
</dbReference>
<keyword evidence="3 5" id="KW-0472">Membrane</keyword>
<proteinExistence type="predicted"/>
<dbReference type="Ensembl" id="ENSEBUT00000011934.1">
    <property type="protein sequence ID" value="ENSEBUP00000011366.1"/>
    <property type="gene ID" value="ENSEBUG00000007291.1"/>
</dbReference>
<evidence type="ECO:0000256" key="5">
    <source>
        <dbReference type="SAM" id="Phobius"/>
    </source>
</evidence>
<organism evidence="7 8">
    <name type="scientific">Eptatretus burgeri</name>
    <name type="common">Inshore hagfish</name>
    <dbReference type="NCBI Taxonomy" id="7764"/>
    <lineage>
        <taxon>Eukaryota</taxon>
        <taxon>Metazoa</taxon>
        <taxon>Chordata</taxon>
        <taxon>Craniata</taxon>
        <taxon>Vertebrata</taxon>
        <taxon>Cyclostomata</taxon>
        <taxon>Myxini</taxon>
        <taxon>Myxiniformes</taxon>
        <taxon>Myxinidae</taxon>
        <taxon>Eptatretinae</taxon>
        <taxon>Eptatretus</taxon>
    </lineage>
</organism>
<protein>
    <recommendedName>
        <fullName evidence="6">Ig-like domain-containing protein</fullName>
    </recommendedName>
</protein>
<keyword evidence="4" id="KW-0325">Glycoprotein</keyword>
<evidence type="ECO:0000259" key="6">
    <source>
        <dbReference type="PROSITE" id="PS50835"/>
    </source>
</evidence>
<dbReference type="InterPro" id="IPR013106">
    <property type="entry name" value="Ig_V-set"/>
</dbReference>
<evidence type="ECO:0000256" key="3">
    <source>
        <dbReference type="ARBA" id="ARBA00023136"/>
    </source>
</evidence>
<accession>A0A8C4Q8M3</accession>
<evidence type="ECO:0000256" key="2">
    <source>
        <dbReference type="ARBA" id="ARBA00022729"/>
    </source>
</evidence>
<name>A0A8C4Q8M3_EPTBU</name>
<evidence type="ECO:0000313" key="7">
    <source>
        <dbReference type="Ensembl" id="ENSEBUP00000011348.1"/>
    </source>
</evidence>
<evidence type="ECO:0000313" key="8">
    <source>
        <dbReference type="Proteomes" id="UP000694388"/>
    </source>
</evidence>
<evidence type="ECO:0000256" key="1">
    <source>
        <dbReference type="ARBA" id="ARBA00004370"/>
    </source>
</evidence>
<dbReference type="GO" id="GO:0016020">
    <property type="term" value="C:membrane"/>
    <property type="evidence" value="ECO:0007669"/>
    <property type="project" value="UniProtKB-SubCell"/>
</dbReference>
<dbReference type="PANTHER" id="PTHR12080">
    <property type="entry name" value="SIGNALING LYMPHOCYTIC ACTIVATION MOLECULE"/>
    <property type="match status" value="1"/>
</dbReference>
<dbReference type="Proteomes" id="UP000694388">
    <property type="component" value="Unplaced"/>
</dbReference>
<feature type="transmembrane region" description="Helical" evidence="5">
    <location>
        <begin position="196"/>
        <end position="223"/>
    </location>
</feature>
<keyword evidence="5" id="KW-0812">Transmembrane</keyword>
<dbReference type="Pfam" id="PF07686">
    <property type="entry name" value="V-set"/>
    <property type="match status" value="1"/>
</dbReference>
<dbReference type="Gene3D" id="2.60.40.10">
    <property type="entry name" value="Immunoglobulins"/>
    <property type="match status" value="2"/>
</dbReference>
<dbReference type="SUPFAM" id="SSF48726">
    <property type="entry name" value="Immunoglobulin"/>
    <property type="match status" value="2"/>
</dbReference>